<feature type="domain" description="DNA helicase Pif1-like DEAD-box helicase" evidence="2">
    <location>
        <begin position="1"/>
        <end position="100"/>
    </location>
</feature>
<dbReference type="GO" id="GO:0006310">
    <property type="term" value="P:DNA recombination"/>
    <property type="evidence" value="ECO:0007669"/>
    <property type="project" value="UniProtKB-KW"/>
</dbReference>
<dbReference type="Gene3D" id="3.40.50.300">
    <property type="entry name" value="P-loop containing nucleotide triphosphate hydrolases"/>
    <property type="match status" value="1"/>
</dbReference>
<dbReference type="Proteomes" id="UP000251960">
    <property type="component" value="Chromosome 3"/>
</dbReference>
<keyword evidence="1" id="KW-0234">DNA repair</keyword>
<dbReference type="GO" id="GO:0016887">
    <property type="term" value="F:ATP hydrolysis activity"/>
    <property type="evidence" value="ECO:0007669"/>
    <property type="project" value="RHEA"/>
</dbReference>
<dbReference type="GO" id="GO:0000723">
    <property type="term" value="P:telomere maintenance"/>
    <property type="evidence" value="ECO:0007669"/>
    <property type="project" value="InterPro"/>
</dbReference>
<dbReference type="PANTHER" id="PTHR10492:SF90">
    <property type="entry name" value="ATP-DEPENDENT DNA HELICASE"/>
    <property type="match status" value="1"/>
</dbReference>
<organism evidence="4">
    <name type="scientific">Zea mays</name>
    <name type="common">Maize</name>
    <dbReference type="NCBI Taxonomy" id="4577"/>
    <lineage>
        <taxon>Eukaryota</taxon>
        <taxon>Viridiplantae</taxon>
        <taxon>Streptophyta</taxon>
        <taxon>Embryophyta</taxon>
        <taxon>Tracheophyta</taxon>
        <taxon>Spermatophyta</taxon>
        <taxon>Magnoliopsida</taxon>
        <taxon>Liliopsida</taxon>
        <taxon>Poales</taxon>
        <taxon>Poaceae</taxon>
        <taxon>PACMAD clade</taxon>
        <taxon>Panicoideae</taxon>
        <taxon>Andropogonodae</taxon>
        <taxon>Andropogoneae</taxon>
        <taxon>Tripsacinae</taxon>
        <taxon>Zea</taxon>
    </lineage>
</organism>
<dbReference type="InterPro" id="IPR049163">
    <property type="entry name" value="Pif1-like_2B_dom"/>
</dbReference>
<dbReference type="PANTHER" id="PTHR10492">
    <property type="match status" value="1"/>
</dbReference>
<keyword evidence="1" id="KW-0233">DNA recombination</keyword>
<keyword evidence="1 4" id="KW-0347">Helicase</keyword>
<dbReference type="GO" id="GO:0005524">
    <property type="term" value="F:ATP binding"/>
    <property type="evidence" value="ECO:0007669"/>
    <property type="project" value="UniProtKB-KW"/>
</dbReference>
<evidence type="ECO:0000313" key="4">
    <source>
        <dbReference type="EMBL" id="PWZ32711.1"/>
    </source>
</evidence>
<reference evidence="4" key="1">
    <citation type="journal article" date="2018" name="Nat. Genet.">
        <title>Extensive intraspecific gene order and gene structural variations between Mo17 and other maize genomes.</title>
        <authorList>
            <person name="Sun S."/>
            <person name="Zhou Y."/>
            <person name="Chen J."/>
            <person name="Shi J."/>
            <person name="Zhao H."/>
            <person name="Zhao H."/>
            <person name="Song W."/>
            <person name="Zhang M."/>
            <person name="Cui Y."/>
            <person name="Dong X."/>
            <person name="Liu H."/>
            <person name="Ma X."/>
            <person name="Jiao Y."/>
            <person name="Wang B."/>
            <person name="Wei X."/>
            <person name="Stein J.C."/>
            <person name="Glaubitz J.C."/>
            <person name="Lu F."/>
            <person name="Yu G."/>
            <person name="Liang C."/>
            <person name="Fengler K."/>
            <person name="Li B."/>
            <person name="Rafalski A."/>
            <person name="Schnable P.S."/>
            <person name="Ware D.H."/>
            <person name="Buckler E.S."/>
            <person name="Lai J."/>
        </authorList>
    </citation>
    <scope>NUCLEOTIDE SEQUENCE [LARGE SCALE GENOMIC DNA]</scope>
    <source>
        <tissue evidence="4">Seedling</tissue>
    </source>
</reference>
<comment type="similarity">
    <text evidence="1">Belongs to the helicase family.</text>
</comment>
<dbReference type="AlphaFoldDB" id="A0A3L6FK43"/>
<dbReference type="Pfam" id="PF21530">
    <property type="entry name" value="Pif1_2B_dom"/>
    <property type="match status" value="1"/>
</dbReference>
<name>A0A3L6FK43_MAIZE</name>
<sequence>MRDILSEHTPSNALLPFGGKPVVLGGDFRQTLPVVRKGSRSSIVNASITNSNLWRHVVLLRLRTNMRLFDPYLQVHARNELDMFAKWVLSVGDGTLPAERRASEREATWITIPEDLLLRVEGDKVAALVSKVYPDFLLNYRDPTYLSSRAIVCPNNATVDDVNNYVLSLVPGDTIQYLSCDVIAKSSEHIPDFDILYPTEFLNSIDANNFPTHKLELKKGAIVMLLRNLNQSKGLCNGTRLLVTQLGQRILHCVALTGSNVGEEVLIPRIALNTTDVKWPFTLQRRQFPVRLCYAMTINKSQGQTLSRVGIYLKRPVFTHGQLYVAVSRSMSRNGLIILIENEDGSCGSQTRNVVYKEVLAAADAAAT</sequence>
<keyword evidence="1" id="KW-0067">ATP-binding</keyword>
<keyword evidence="1" id="KW-0378">Hydrolase</keyword>
<evidence type="ECO:0000259" key="2">
    <source>
        <dbReference type="Pfam" id="PF05970"/>
    </source>
</evidence>
<proteinExistence type="inferred from homology"/>
<evidence type="ECO:0000259" key="3">
    <source>
        <dbReference type="Pfam" id="PF21530"/>
    </source>
</evidence>
<dbReference type="CDD" id="cd18809">
    <property type="entry name" value="SF1_C_RecD"/>
    <property type="match status" value="1"/>
</dbReference>
<comment type="cofactor">
    <cofactor evidence="1">
        <name>Mg(2+)</name>
        <dbReference type="ChEBI" id="CHEBI:18420"/>
    </cofactor>
</comment>
<keyword evidence="1" id="KW-0547">Nucleotide-binding</keyword>
<feature type="domain" description="DNA helicase Pif1-like 2B" evidence="3">
    <location>
        <begin position="200"/>
        <end position="246"/>
    </location>
</feature>
<accession>A0A3L6FK43</accession>
<dbReference type="Pfam" id="PF05970">
    <property type="entry name" value="PIF1"/>
    <property type="match status" value="1"/>
</dbReference>
<comment type="caution">
    <text evidence="4">The sequence shown here is derived from an EMBL/GenBank/DDBJ whole genome shotgun (WGS) entry which is preliminary data.</text>
</comment>
<dbReference type="EMBL" id="NCVQ01000004">
    <property type="protein sequence ID" value="PWZ32711.1"/>
    <property type="molecule type" value="Genomic_DNA"/>
</dbReference>
<dbReference type="GO" id="GO:0043139">
    <property type="term" value="F:5'-3' DNA helicase activity"/>
    <property type="evidence" value="ECO:0007669"/>
    <property type="project" value="UniProtKB-EC"/>
</dbReference>
<dbReference type="EC" id="5.6.2.3" evidence="1"/>
<dbReference type="InterPro" id="IPR027417">
    <property type="entry name" value="P-loop_NTPase"/>
</dbReference>
<keyword evidence="1" id="KW-0227">DNA damage</keyword>
<dbReference type="SUPFAM" id="SSF52540">
    <property type="entry name" value="P-loop containing nucleoside triphosphate hydrolases"/>
    <property type="match status" value="1"/>
</dbReference>
<dbReference type="GO" id="GO:0006281">
    <property type="term" value="P:DNA repair"/>
    <property type="evidence" value="ECO:0007669"/>
    <property type="project" value="UniProtKB-KW"/>
</dbReference>
<dbReference type="FunFam" id="3.40.50.300:FF:002884">
    <property type="entry name" value="ATP-dependent DNA helicase"/>
    <property type="match status" value="1"/>
</dbReference>
<gene>
    <name evidence="4" type="primary">Pif1_4</name>
    <name evidence="4" type="ORF">Zm00014a_031252</name>
</gene>
<evidence type="ECO:0000256" key="1">
    <source>
        <dbReference type="RuleBase" id="RU363044"/>
    </source>
</evidence>
<protein>
    <recommendedName>
        <fullName evidence="1">ATP-dependent DNA helicase</fullName>
        <ecNumber evidence="1">5.6.2.3</ecNumber>
    </recommendedName>
</protein>
<dbReference type="InterPro" id="IPR010285">
    <property type="entry name" value="DNA_helicase_pif1-like_DEAD"/>
</dbReference>
<comment type="catalytic activity">
    <reaction evidence="1">
        <text>ATP + H2O = ADP + phosphate + H(+)</text>
        <dbReference type="Rhea" id="RHEA:13065"/>
        <dbReference type="ChEBI" id="CHEBI:15377"/>
        <dbReference type="ChEBI" id="CHEBI:15378"/>
        <dbReference type="ChEBI" id="CHEBI:30616"/>
        <dbReference type="ChEBI" id="CHEBI:43474"/>
        <dbReference type="ChEBI" id="CHEBI:456216"/>
        <dbReference type="EC" id="5.6.2.3"/>
    </reaction>
</comment>